<evidence type="ECO:0000256" key="5">
    <source>
        <dbReference type="ARBA" id="ARBA00023136"/>
    </source>
</evidence>
<gene>
    <name evidence="8" type="ORF">PN838_02300</name>
</gene>
<sequence>MSNTATVLALMPVAAAVCAGSSNKAFSVALLLGLAYSASIGGVGTLIGTPPNVIFASVYEQYAGMEFNFVDWMAIGVPIVVVMIPLVALWLTHKIKLDHKIELPQMGQWRLAEKRALAIFSVVVCLWVFRKTPFGGWTAWSGIEGVGDVTIAMFGAIIMAIVKGDNDRPILTWETAKTIPWDMLILFSGGICLAKGFSASGLSELIGNSLSSALEMQIFLVMIVLCLTLSFLTEVTSNTATATLFMPILASVAFEKGIPIEYIMIPAVISCSFAFCLPVATAPNSVVFATGQVTVKDMAKQGVPLNIMGAFVISALCYLIL</sequence>
<protein>
    <submittedName>
        <fullName evidence="8">SLC13 family permease</fullName>
    </submittedName>
</protein>
<feature type="transmembrane region" description="Helical" evidence="6">
    <location>
        <begin position="262"/>
        <end position="282"/>
    </location>
</feature>
<evidence type="ECO:0000313" key="8">
    <source>
        <dbReference type="EMBL" id="MDC2887881.1"/>
    </source>
</evidence>
<dbReference type="PANTHER" id="PTHR10283:SF82">
    <property type="entry name" value="SOLUTE CARRIER FAMILY 13 MEMBER 2"/>
    <property type="match status" value="1"/>
</dbReference>
<dbReference type="PANTHER" id="PTHR10283">
    <property type="entry name" value="SOLUTE CARRIER FAMILY 13 MEMBER"/>
    <property type="match status" value="1"/>
</dbReference>
<feature type="transmembrane region" description="Helical" evidence="6">
    <location>
        <begin position="302"/>
        <end position="320"/>
    </location>
</feature>
<feature type="signal peptide" evidence="7">
    <location>
        <begin position="1"/>
        <end position="19"/>
    </location>
</feature>
<evidence type="ECO:0000256" key="1">
    <source>
        <dbReference type="ARBA" id="ARBA00004141"/>
    </source>
</evidence>
<name>A0ABT5F8L9_9GAMM</name>
<keyword evidence="7" id="KW-0732">Signal</keyword>
<feature type="transmembrane region" description="Helical" evidence="6">
    <location>
        <begin position="214"/>
        <end position="232"/>
    </location>
</feature>
<feature type="transmembrane region" description="Helical" evidence="6">
    <location>
        <begin position="181"/>
        <end position="202"/>
    </location>
</feature>
<feature type="transmembrane region" description="Helical" evidence="6">
    <location>
        <begin position="69"/>
        <end position="91"/>
    </location>
</feature>
<comment type="caution">
    <text evidence="8">The sequence shown here is derived from an EMBL/GenBank/DDBJ whole genome shotgun (WGS) entry which is preliminary data.</text>
</comment>
<reference evidence="8 9" key="1">
    <citation type="submission" date="2023-01" db="EMBL/GenBank/DDBJ databases">
        <title>Psychrosphaera sp. nov., isolated from marine algae.</title>
        <authorList>
            <person name="Bayburt H."/>
            <person name="Choi B.J."/>
            <person name="Kim J.M."/>
            <person name="Choi D.G."/>
            <person name="Jeon C.O."/>
        </authorList>
    </citation>
    <scope>NUCLEOTIDE SEQUENCE [LARGE SCALE GENOMIC DNA]</scope>
    <source>
        <strain evidence="8 9">G1-22</strain>
    </source>
</reference>
<feature type="chain" id="PRO_5047373057" evidence="7">
    <location>
        <begin position="20"/>
        <end position="321"/>
    </location>
</feature>
<feature type="transmembrane region" description="Helical" evidence="6">
    <location>
        <begin position="141"/>
        <end position="161"/>
    </location>
</feature>
<evidence type="ECO:0000256" key="4">
    <source>
        <dbReference type="ARBA" id="ARBA00022989"/>
    </source>
</evidence>
<dbReference type="InterPro" id="IPR031312">
    <property type="entry name" value="Na/sul_symport_CS"/>
</dbReference>
<evidence type="ECO:0000313" key="9">
    <source>
        <dbReference type="Proteomes" id="UP001528411"/>
    </source>
</evidence>
<evidence type="ECO:0000256" key="2">
    <source>
        <dbReference type="ARBA" id="ARBA00022448"/>
    </source>
</evidence>
<feature type="transmembrane region" description="Helical" evidence="6">
    <location>
        <begin position="25"/>
        <end position="48"/>
    </location>
</feature>
<feature type="transmembrane region" description="Helical" evidence="6">
    <location>
        <begin position="111"/>
        <end position="129"/>
    </location>
</feature>
<keyword evidence="2" id="KW-0813">Transport</keyword>
<accession>A0ABT5F8L9</accession>
<keyword evidence="3 6" id="KW-0812">Transmembrane</keyword>
<dbReference type="InterPro" id="IPR001898">
    <property type="entry name" value="SLC13A/DASS"/>
</dbReference>
<keyword evidence="5 6" id="KW-0472">Membrane</keyword>
<keyword evidence="4 6" id="KW-1133">Transmembrane helix</keyword>
<organism evidence="8 9">
    <name type="scientific">Psychrosphaera algicola</name>
    <dbReference type="NCBI Taxonomy" id="3023714"/>
    <lineage>
        <taxon>Bacteria</taxon>
        <taxon>Pseudomonadati</taxon>
        <taxon>Pseudomonadota</taxon>
        <taxon>Gammaproteobacteria</taxon>
        <taxon>Alteromonadales</taxon>
        <taxon>Pseudoalteromonadaceae</taxon>
        <taxon>Psychrosphaera</taxon>
    </lineage>
</organism>
<dbReference type="PROSITE" id="PS01271">
    <property type="entry name" value="NA_SULFATE"/>
    <property type="match status" value="1"/>
</dbReference>
<comment type="subcellular location">
    <subcellularLocation>
        <location evidence="1">Membrane</location>
        <topology evidence="1">Multi-pass membrane protein</topology>
    </subcellularLocation>
</comment>
<dbReference type="EMBL" id="JAQOMS010000002">
    <property type="protein sequence ID" value="MDC2887881.1"/>
    <property type="molecule type" value="Genomic_DNA"/>
</dbReference>
<evidence type="ECO:0000256" key="6">
    <source>
        <dbReference type="SAM" id="Phobius"/>
    </source>
</evidence>
<evidence type="ECO:0000256" key="7">
    <source>
        <dbReference type="SAM" id="SignalP"/>
    </source>
</evidence>
<dbReference type="Pfam" id="PF00939">
    <property type="entry name" value="Na_sulph_symp"/>
    <property type="match status" value="1"/>
</dbReference>
<dbReference type="Proteomes" id="UP001528411">
    <property type="component" value="Unassembled WGS sequence"/>
</dbReference>
<proteinExistence type="predicted"/>
<keyword evidence="9" id="KW-1185">Reference proteome</keyword>
<evidence type="ECO:0000256" key="3">
    <source>
        <dbReference type="ARBA" id="ARBA00022692"/>
    </source>
</evidence>